<keyword evidence="2" id="KW-1185">Reference proteome</keyword>
<evidence type="ECO:0000313" key="1">
    <source>
        <dbReference type="EMBL" id="NBH62825.1"/>
    </source>
</evidence>
<sequence length="65" mass="7191">MGELKSIMEKFVASGWDLISIPAQQWLDGKADKDTLISAFKQANEKCGSCGCDLDPLYKRALELI</sequence>
<dbReference type="EMBL" id="QXWK01000038">
    <property type="protein sequence ID" value="NBH62825.1"/>
    <property type="molecule type" value="Genomic_DNA"/>
</dbReference>
<reference evidence="1 2" key="1">
    <citation type="submission" date="2018-08" db="EMBL/GenBank/DDBJ databases">
        <title>Murine metabolic-syndrome-specific gut microbial biobank.</title>
        <authorList>
            <person name="Liu C."/>
        </authorList>
    </citation>
    <scope>NUCLEOTIDE SEQUENCE [LARGE SCALE GENOMIC DNA]</scope>
    <source>
        <strain evidence="1 2">28</strain>
    </source>
</reference>
<accession>A0A845QNM1</accession>
<comment type="caution">
    <text evidence="1">The sequence shown here is derived from an EMBL/GenBank/DDBJ whole genome shotgun (WGS) entry which is preliminary data.</text>
</comment>
<name>A0A845QNM1_9FIRM</name>
<proteinExistence type="predicted"/>
<dbReference type="AlphaFoldDB" id="A0A845QNM1"/>
<protein>
    <submittedName>
        <fullName evidence="1">Uncharacterized protein</fullName>
    </submittedName>
</protein>
<gene>
    <name evidence="1" type="ORF">D0435_14335</name>
</gene>
<evidence type="ECO:0000313" key="2">
    <source>
        <dbReference type="Proteomes" id="UP000446866"/>
    </source>
</evidence>
<dbReference type="Proteomes" id="UP000446866">
    <property type="component" value="Unassembled WGS sequence"/>
</dbReference>
<organism evidence="1 2">
    <name type="scientific">Anaerotruncus colihominis</name>
    <dbReference type="NCBI Taxonomy" id="169435"/>
    <lineage>
        <taxon>Bacteria</taxon>
        <taxon>Bacillati</taxon>
        <taxon>Bacillota</taxon>
        <taxon>Clostridia</taxon>
        <taxon>Eubacteriales</taxon>
        <taxon>Oscillospiraceae</taxon>
        <taxon>Anaerotruncus</taxon>
    </lineage>
</organism>
<dbReference type="RefSeq" id="WP_160203110.1">
    <property type="nucleotide sequence ID" value="NZ_QXWK01000038.1"/>
</dbReference>